<keyword evidence="3" id="KW-1133">Transmembrane helix</keyword>
<feature type="transmembrane region" description="Helical" evidence="3">
    <location>
        <begin position="12"/>
        <end position="32"/>
    </location>
</feature>
<proteinExistence type="predicted"/>
<keyword evidence="3" id="KW-0472">Membrane</keyword>
<gene>
    <name evidence="4" type="ORF">L207DRAFT_565264</name>
</gene>
<sequence length="287" mass="32809">MPTYPQDSPLSITSSIAGILTFLAAILAAVYVRFTYLRNADSEYFQVKTSLNWFKTESTFMHDLVSSSSLPEFLAGDDDDEKGDGNGRGGGERGAGKEREMYAFVVEQLGKLEERLLECLAEAEEGVDRKTGEKEGWTIIPRSVRGRTDIAMSWLPVRAKALELVRQRDALGSRVLFAQMSMISSRVRDQEAKSRRREERQRDRLERLEKMVHAQHEKLDRLEDLVYRVMHRDRVNHSGEEERSPPRRSETEATLSNPDGDKMEDPSYSQTTQKQDVSTKFYPIPDI</sequence>
<accession>A0A2J6RS84</accession>
<keyword evidence="1" id="KW-0175">Coiled coil</keyword>
<feature type="region of interest" description="Disordered" evidence="2">
    <location>
        <begin position="75"/>
        <end position="95"/>
    </location>
</feature>
<evidence type="ECO:0000313" key="4">
    <source>
        <dbReference type="EMBL" id="PMD41374.1"/>
    </source>
</evidence>
<reference evidence="4 5" key="1">
    <citation type="submission" date="2016-04" db="EMBL/GenBank/DDBJ databases">
        <title>A degradative enzymes factory behind the ericoid mycorrhizal symbiosis.</title>
        <authorList>
            <consortium name="DOE Joint Genome Institute"/>
            <person name="Martino E."/>
            <person name="Morin E."/>
            <person name="Grelet G."/>
            <person name="Kuo A."/>
            <person name="Kohler A."/>
            <person name="Daghino S."/>
            <person name="Barry K."/>
            <person name="Choi C."/>
            <person name="Cichocki N."/>
            <person name="Clum A."/>
            <person name="Copeland A."/>
            <person name="Hainaut M."/>
            <person name="Haridas S."/>
            <person name="Labutti K."/>
            <person name="Lindquist E."/>
            <person name="Lipzen A."/>
            <person name="Khouja H.-R."/>
            <person name="Murat C."/>
            <person name="Ohm R."/>
            <person name="Olson A."/>
            <person name="Spatafora J."/>
            <person name="Veneault-Fourrey C."/>
            <person name="Henrissat B."/>
            <person name="Grigoriev I."/>
            <person name="Martin F."/>
            <person name="Perotto S."/>
        </authorList>
    </citation>
    <scope>NUCLEOTIDE SEQUENCE [LARGE SCALE GENOMIC DNA]</scope>
    <source>
        <strain evidence="4 5">F</strain>
    </source>
</reference>
<evidence type="ECO:0000256" key="2">
    <source>
        <dbReference type="SAM" id="MobiDB-lite"/>
    </source>
</evidence>
<name>A0A2J6RS84_HYAVF</name>
<organism evidence="4 5">
    <name type="scientific">Hyaloscypha variabilis (strain UAMH 11265 / GT02V1 / F)</name>
    <name type="common">Meliniomyces variabilis</name>
    <dbReference type="NCBI Taxonomy" id="1149755"/>
    <lineage>
        <taxon>Eukaryota</taxon>
        <taxon>Fungi</taxon>
        <taxon>Dikarya</taxon>
        <taxon>Ascomycota</taxon>
        <taxon>Pezizomycotina</taxon>
        <taxon>Leotiomycetes</taxon>
        <taxon>Helotiales</taxon>
        <taxon>Hyaloscyphaceae</taxon>
        <taxon>Hyaloscypha</taxon>
        <taxon>Hyaloscypha variabilis</taxon>
    </lineage>
</organism>
<keyword evidence="3" id="KW-0812">Transmembrane</keyword>
<dbReference type="OrthoDB" id="5329749at2759"/>
<dbReference type="AlphaFoldDB" id="A0A2J6RS84"/>
<dbReference type="EMBL" id="KZ613944">
    <property type="protein sequence ID" value="PMD41374.1"/>
    <property type="molecule type" value="Genomic_DNA"/>
</dbReference>
<feature type="compositionally biased region" description="Basic and acidic residues" evidence="2">
    <location>
        <begin position="233"/>
        <end position="251"/>
    </location>
</feature>
<protein>
    <submittedName>
        <fullName evidence="4">Uncharacterized protein</fullName>
    </submittedName>
</protein>
<dbReference type="Proteomes" id="UP000235786">
    <property type="component" value="Unassembled WGS sequence"/>
</dbReference>
<evidence type="ECO:0000313" key="5">
    <source>
        <dbReference type="Proteomes" id="UP000235786"/>
    </source>
</evidence>
<keyword evidence="5" id="KW-1185">Reference proteome</keyword>
<feature type="coiled-coil region" evidence="1">
    <location>
        <begin position="188"/>
        <end position="225"/>
    </location>
</feature>
<evidence type="ECO:0000256" key="3">
    <source>
        <dbReference type="SAM" id="Phobius"/>
    </source>
</evidence>
<feature type="compositionally biased region" description="Polar residues" evidence="2">
    <location>
        <begin position="267"/>
        <end position="278"/>
    </location>
</feature>
<evidence type="ECO:0000256" key="1">
    <source>
        <dbReference type="SAM" id="Coils"/>
    </source>
</evidence>
<feature type="region of interest" description="Disordered" evidence="2">
    <location>
        <begin position="233"/>
        <end position="287"/>
    </location>
</feature>